<keyword evidence="2" id="KW-1185">Reference proteome</keyword>
<comment type="caution">
    <text evidence="1">The sequence shown here is derived from an EMBL/GenBank/DDBJ whole genome shotgun (WGS) entry which is preliminary data.</text>
</comment>
<protein>
    <submittedName>
        <fullName evidence="1">DUF2513 domain-containing protein</fullName>
    </submittedName>
</protein>
<name>A0A9X3HZ12_9VIBR</name>
<proteinExistence type="predicted"/>
<gene>
    <name evidence="1" type="ORF">MD535_24470</name>
</gene>
<dbReference type="Proteomes" id="UP001155587">
    <property type="component" value="Unassembled WGS sequence"/>
</dbReference>
<dbReference type="EMBL" id="JAKRRY010000066">
    <property type="protein sequence ID" value="MCW8349146.1"/>
    <property type="molecule type" value="Genomic_DNA"/>
</dbReference>
<evidence type="ECO:0000313" key="2">
    <source>
        <dbReference type="Proteomes" id="UP001155587"/>
    </source>
</evidence>
<accession>A0A9X3HZ12</accession>
<dbReference type="AlphaFoldDB" id="A0A9X3HZ12"/>
<reference evidence="1" key="1">
    <citation type="submission" date="2022-02" db="EMBL/GenBank/DDBJ databases">
        <title>Vibrio sp. nov, a new bacterium isolated from seawater.</title>
        <authorList>
            <person name="Yuan Y."/>
        </authorList>
    </citation>
    <scope>NUCLEOTIDE SEQUENCE</scope>
    <source>
        <strain evidence="1">ZSDZ65</strain>
    </source>
</reference>
<organism evidence="1 2">
    <name type="scientific">Vibrio qingdaonensis</name>
    <dbReference type="NCBI Taxonomy" id="2829491"/>
    <lineage>
        <taxon>Bacteria</taxon>
        <taxon>Pseudomonadati</taxon>
        <taxon>Pseudomonadota</taxon>
        <taxon>Gammaproteobacteria</taxon>
        <taxon>Vibrionales</taxon>
        <taxon>Vibrionaceae</taxon>
        <taxon>Vibrio</taxon>
    </lineage>
</organism>
<evidence type="ECO:0000313" key="1">
    <source>
        <dbReference type="EMBL" id="MCW8349146.1"/>
    </source>
</evidence>
<dbReference type="RefSeq" id="WP_265677797.1">
    <property type="nucleotide sequence ID" value="NZ_JAKRRY010000066.1"/>
</dbReference>
<sequence>MKIDLPYLSSILNVFLDAETAHITVSDFETNGIRIQSEHLPSLLDEKFLFHLQLALENSLISNQKLRSSDLGSIGIKMGANGHVVLTGTPIRLTQQGHDFATALANKEVLTRIKDELKDAPFKVIFDGSQKLLEHLMKKKLDALLG</sequence>